<evidence type="ECO:0000259" key="16">
    <source>
        <dbReference type="Pfam" id="PF04151"/>
    </source>
</evidence>
<sequence>MARLLTVALILVLAIGLLAPRGQAAPLPTGPNPAAPNSVGAAPQPGLGAAANGDGEQALVGADRRAPLALDPALPSDRSPDQPAPANAPAKALGAAAADAPACNVGDFTGRTGDALVQQIKSVDLGCINQLFQLVGTDAYNAFREAQMDTVAYALRDAAGSYPGDNSTSVGQLVLYLRAGYFVQWYNPAVVGPYGTALQTAIRAALDAFFANSHAWDVTSNNAGTLGEAVTLIDSAQENIRYLSVVKRLLTDYNSATWNPAGLAWAVNPAFTVLFRGHQLADFPAAVQADPSVLDALYGFASRNSDLFSGSYRPLPYNADRELGRFLKYPVLQAKVRPLEQALAAQSSPGGANVYQWAAVAEMADAYDTGNCAYYGTCDNANRLKAANLTVSSTCSPSIRILAQALDAGQLATACTSLNGQDAYFHAVVRDNGPVKDDHNTTIEVVVFHSSFDYGALAGILYGISTNNGGMYLEGDPAKPGNQPRFVAYEAEWVRPAFQIWNLNHEYTHYLDGRFDMYGDFNAGQTTPTVWWVEGFAEYVSYSYRKVTYDAAIAAAARHTYKLSDLFDTTYNNADQERIYRWGYLAVRYMLEQHRADVDAVLAKYRVGDWDGARTLLKTTIGTRYDADFDTWLTGCANGACATTPTVPSLPECTGADTRQLDKNCARSNVSATTGNYAHFYVLVPAGIQQLKITTGGGTGNGDLYYNPSSWAYTNAYTARSAGPDNSETLTVGNPPAGYVHFSLYAQQGFSGVSVTSEF</sequence>
<keyword evidence="12" id="KW-0865">Zymogen</keyword>
<dbReference type="Gene3D" id="2.60.120.380">
    <property type="match status" value="1"/>
</dbReference>
<evidence type="ECO:0000256" key="10">
    <source>
        <dbReference type="ARBA" id="ARBA00022833"/>
    </source>
</evidence>
<dbReference type="PANTHER" id="PTHR13062">
    <property type="entry name" value="COLLAGENASE"/>
    <property type="match status" value="1"/>
</dbReference>
<keyword evidence="9" id="KW-0378">Hydrolase</keyword>
<proteinExistence type="predicted"/>
<keyword evidence="10" id="KW-0862">Zinc</keyword>
<accession>A0A6N7KM84</accession>
<dbReference type="GO" id="GO:0004222">
    <property type="term" value="F:metalloendopeptidase activity"/>
    <property type="evidence" value="ECO:0007669"/>
    <property type="project" value="UniProtKB-EC"/>
</dbReference>
<evidence type="ECO:0000256" key="6">
    <source>
        <dbReference type="ARBA" id="ARBA00022670"/>
    </source>
</evidence>
<comment type="subcellular location">
    <subcellularLocation>
        <location evidence="3">Secreted</location>
    </subcellularLocation>
</comment>
<keyword evidence="11" id="KW-0482">Metalloprotease</keyword>
<evidence type="ECO:0000256" key="2">
    <source>
        <dbReference type="ARBA" id="ARBA00001947"/>
    </source>
</evidence>
<feature type="compositionally biased region" description="Low complexity" evidence="14">
    <location>
        <begin position="40"/>
        <end position="53"/>
    </location>
</feature>
<evidence type="ECO:0000256" key="14">
    <source>
        <dbReference type="SAM" id="MobiDB-lite"/>
    </source>
</evidence>
<dbReference type="InterPro" id="IPR013661">
    <property type="entry name" value="Peptidase_M9_N_dom"/>
</dbReference>
<dbReference type="OrthoDB" id="9802683at2"/>
<organism evidence="18 19">
    <name type="scientific">Streptomyces kaniharaensis</name>
    <dbReference type="NCBI Taxonomy" id="212423"/>
    <lineage>
        <taxon>Bacteria</taxon>
        <taxon>Bacillati</taxon>
        <taxon>Actinomycetota</taxon>
        <taxon>Actinomycetes</taxon>
        <taxon>Kitasatosporales</taxon>
        <taxon>Streptomycetaceae</taxon>
        <taxon>Streptomyces</taxon>
    </lineage>
</organism>
<evidence type="ECO:0000259" key="17">
    <source>
        <dbReference type="Pfam" id="PF08453"/>
    </source>
</evidence>
<feature type="active site" evidence="13">
    <location>
        <position position="506"/>
    </location>
</feature>
<dbReference type="InterPro" id="IPR002169">
    <property type="entry name" value="Peptidase_M9A/M9B"/>
</dbReference>
<name>A0A6N7KM84_9ACTN</name>
<dbReference type="Gene3D" id="1.10.390.20">
    <property type="match status" value="1"/>
</dbReference>
<evidence type="ECO:0000256" key="4">
    <source>
        <dbReference type="ARBA" id="ARBA00012653"/>
    </source>
</evidence>
<evidence type="ECO:0000256" key="1">
    <source>
        <dbReference type="ARBA" id="ARBA00000424"/>
    </source>
</evidence>
<keyword evidence="7" id="KW-0479">Metal-binding</keyword>
<dbReference type="PRINTS" id="PR00931">
    <property type="entry name" value="MICOLLPTASE"/>
</dbReference>
<evidence type="ECO:0000256" key="9">
    <source>
        <dbReference type="ARBA" id="ARBA00022801"/>
    </source>
</evidence>
<keyword evidence="6" id="KW-0645">Protease</keyword>
<dbReference type="EC" id="3.4.24.3" evidence="4"/>
<dbReference type="Pfam" id="PF04151">
    <property type="entry name" value="PPC"/>
    <property type="match status" value="1"/>
</dbReference>
<keyword evidence="5" id="KW-0964">Secreted</keyword>
<dbReference type="InterPro" id="IPR007280">
    <property type="entry name" value="Peptidase_C_arc/bac"/>
</dbReference>
<evidence type="ECO:0000256" key="5">
    <source>
        <dbReference type="ARBA" id="ARBA00022525"/>
    </source>
</evidence>
<feature type="domain" description="Peptidase M9 collagenase N-terminal" evidence="17">
    <location>
        <begin position="103"/>
        <end position="283"/>
    </location>
</feature>
<evidence type="ECO:0000256" key="12">
    <source>
        <dbReference type="ARBA" id="ARBA00023145"/>
    </source>
</evidence>
<gene>
    <name evidence="18" type="ORF">F7Q99_04470</name>
</gene>
<dbReference type="AlphaFoldDB" id="A0A6N7KM84"/>
<evidence type="ECO:0000313" key="19">
    <source>
        <dbReference type="Proteomes" id="UP000450000"/>
    </source>
</evidence>
<feature type="region of interest" description="Disordered" evidence="14">
    <location>
        <begin position="70"/>
        <end position="91"/>
    </location>
</feature>
<evidence type="ECO:0000256" key="3">
    <source>
        <dbReference type="ARBA" id="ARBA00004613"/>
    </source>
</evidence>
<dbReference type="GO" id="GO:0008270">
    <property type="term" value="F:zinc ion binding"/>
    <property type="evidence" value="ECO:0007669"/>
    <property type="project" value="InterPro"/>
</dbReference>
<dbReference type="GO" id="GO:0006508">
    <property type="term" value="P:proteolysis"/>
    <property type="evidence" value="ECO:0007669"/>
    <property type="project" value="UniProtKB-KW"/>
</dbReference>
<evidence type="ECO:0000313" key="18">
    <source>
        <dbReference type="EMBL" id="MQS11558.1"/>
    </source>
</evidence>
<comment type="catalytic activity">
    <reaction evidence="1">
        <text>Digestion of native collagen in the triple helical region at Xaa-|-Gly bonds. With synthetic peptides, a preference is shown for Gly at P3 and P1', Pro and Ala at P2 and P2', and hydroxyproline, Ala or Arg at P3'.</text>
        <dbReference type="EC" id="3.4.24.3"/>
    </reaction>
</comment>
<dbReference type="Pfam" id="PF01752">
    <property type="entry name" value="Peptidase_M9"/>
    <property type="match status" value="1"/>
</dbReference>
<reference evidence="18 19" key="1">
    <citation type="submission" date="2019-09" db="EMBL/GenBank/DDBJ databases">
        <title>Genome Sequences of Streptomyces kaniharaensis ATCC 21070.</title>
        <authorList>
            <person name="Zhu W."/>
            <person name="De Crecy-Lagard V."/>
            <person name="Richards N.G."/>
        </authorList>
    </citation>
    <scope>NUCLEOTIDE SEQUENCE [LARGE SCALE GENOMIC DNA]</scope>
    <source>
        <strain evidence="18 19">SF-557</strain>
    </source>
</reference>
<comment type="caution">
    <text evidence="18">The sequence shown here is derived from an EMBL/GenBank/DDBJ whole genome shotgun (WGS) entry which is preliminary data.</text>
</comment>
<evidence type="ECO:0000256" key="8">
    <source>
        <dbReference type="ARBA" id="ARBA00022729"/>
    </source>
</evidence>
<dbReference type="EMBL" id="WBOF01000001">
    <property type="protein sequence ID" value="MQS11558.1"/>
    <property type="molecule type" value="Genomic_DNA"/>
</dbReference>
<evidence type="ECO:0000256" key="11">
    <source>
        <dbReference type="ARBA" id="ARBA00023049"/>
    </source>
</evidence>
<dbReference type="Pfam" id="PF08453">
    <property type="entry name" value="Peptidase_M9_N"/>
    <property type="match status" value="1"/>
</dbReference>
<dbReference type="PANTHER" id="PTHR13062:SF9">
    <property type="entry name" value="MICROBIAL COLLAGENASE"/>
    <property type="match status" value="1"/>
</dbReference>
<evidence type="ECO:0000256" key="13">
    <source>
        <dbReference type="PIRSR" id="PIRSR602169-1"/>
    </source>
</evidence>
<evidence type="ECO:0000256" key="15">
    <source>
        <dbReference type="SAM" id="SignalP"/>
    </source>
</evidence>
<feature type="signal peptide" evidence="15">
    <location>
        <begin position="1"/>
        <end position="24"/>
    </location>
</feature>
<feature type="chain" id="PRO_5026891084" description="microbial collagenase" evidence="15">
    <location>
        <begin position="25"/>
        <end position="759"/>
    </location>
</feature>
<feature type="domain" description="Peptidase C-terminal archaeal/bacterial" evidence="16">
    <location>
        <begin position="679"/>
        <end position="738"/>
    </location>
</feature>
<dbReference type="Proteomes" id="UP000450000">
    <property type="component" value="Unassembled WGS sequence"/>
</dbReference>
<protein>
    <recommendedName>
        <fullName evidence="4">microbial collagenase</fullName>
        <ecNumber evidence="4">3.4.24.3</ecNumber>
    </recommendedName>
</protein>
<keyword evidence="19" id="KW-1185">Reference proteome</keyword>
<dbReference type="Gene3D" id="3.40.30.160">
    <property type="entry name" value="Collagenase ColT, N-terminal domain"/>
    <property type="match status" value="1"/>
</dbReference>
<keyword evidence="8 15" id="KW-0732">Signal</keyword>
<comment type="cofactor">
    <cofactor evidence="2">
        <name>Zn(2+)</name>
        <dbReference type="ChEBI" id="CHEBI:29105"/>
    </cofactor>
</comment>
<evidence type="ECO:0000256" key="7">
    <source>
        <dbReference type="ARBA" id="ARBA00022723"/>
    </source>
</evidence>
<dbReference type="GO" id="GO:0005576">
    <property type="term" value="C:extracellular region"/>
    <property type="evidence" value="ECO:0007669"/>
    <property type="project" value="UniProtKB-SubCell"/>
</dbReference>
<feature type="region of interest" description="Disordered" evidence="14">
    <location>
        <begin position="28"/>
        <end position="54"/>
    </location>
</feature>